<accession>A0A6G1Q6I4</accession>
<dbReference type="GO" id="GO:0071222">
    <property type="term" value="P:cellular response to lipopolysaccharide"/>
    <property type="evidence" value="ECO:0007669"/>
    <property type="project" value="TreeGrafter"/>
</dbReference>
<dbReference type="GO" id="GO:0009897">
    <property type="term" value="C:external side of plasma membrane"/>
    <property type="evidence" value="ECO:0007669"/>
    <property type="project" value="TreeGrafter"/>
</dbReference>
<dbReference type="InterPro" id="IPR013783">
    <property type="entry name" value="Ig-like_fold"/>
</dbReference>
<dbReference type="Gene3D" id="2.60.40.10">
    <property type="entry name" value="Immunoglobulins"/>
    <property type="match status" value="1"/>
</dbReference>
<dbReference type="GO" id="GO:0042102">
    <property type="term" value="P:positive regulation of T cell proliferation"/>
    <property type="evidence" value="ECO:0007669"/>
    <property type="project" value="TreeGrafter"/>
</dbReference>
<name>A0A6G1Q6I4_CHAAH</name>
<feature type="transmembrane region" description="Helical" evidence="11">
    <location>
        <begin position="45"/>
        <end position="65"/>
    </location>
</feature>
<sequence length="275" mass="31809">MNTELFSRKSAPSPAGPCSCTCWGGVDCSWWQMTKDTYKHMNREMMTWILVLISLISSVCEMFVIKETQKSYQTEENVTFLWDTKSKTDLSLTNLKCFFQSEPRKVLYEMINGVEYAENQHEQFAGRVQLDRDALREGRIRLHLSTVTAEDSGNYRCDLAFNYDENTRRWTFLDTEKFVLNMSRTTNGGNTDVSLNTPRSAPEIAEDSELQRGKQSKEYVFLALLILMQLATVVAALVKIFCHDLSNKDNDRNEVQSLVVDEHGHYKHDHYKEEP</sequence>
<comment type="subcellular location">
    <subcellularLocation>
        <location evidence="1">Cell membrane</location>
        <topology evidence="1">Single-pass type I membrane protein</topology>
    </subcellularLocation>
</comment>
<protein>
    <recommendedName>
        <fullName evidence="14">Immunoglobulin V-set domain-containing protein</fullName>
    </recommendedName>
</protein>
<dbReference type="InterPro" id="IPR036179">
    <property type="entry name" value="Ig-like_dom_sf"/>
</dbReference>
<gene>
    <name evidence="12" type="ORF">EXN66_Car013720</name>
</gene>
<evidence type="ECO:0000256" key="7">
    <source>
        <dbReference type="ARBA" id="ARBA00023157"/>
    </source>
</evidence>
<dbReference type="EMBL" id="CM015724">
    <property type="protein sequence ID" value="KAF3698039.1"/>
    <property type="molecule type" value="Genomic_DNA"/>
</dbReference>
<keyword evidence="4" id="KW-0732">Signal</keyword>
<dbReference type="PANTHER" id="PTHR25466">
    <property type="entry name" value="T-LYMPHOCYTE ACTIVATION ANTIGEN"/>
    <property type="match status" value="1"/>
</dbReference>
<keyword evidence="9" id="KW-0325">Glycoprotein</keyword>
<evidence type="ECO:0000256" key="9">
    <source>
        <dbReference type="ARBA" id="ARBA00023180"/>
    </source>
</evidence>
<evidence type="ECO:0000256" key="1">
    <source>
        <dbReference type="ARBA" id="ARBA00004251"/>
    </source>
</evidence>
<dbReference type="SUPFAM" id="SSF48726">
    <property type="entry name" value="Immunoglobulin"/>
    <property type="match status" value="1"/>
</dbReference>
<proteinExistence type="predicted"/>
<dbReference type="PANTHER" id="PTHR25466:SF9">
    <property type="entry name" value="FIBRONECTIN TYPE-III DOMAIN-CONTAINING PROTEIN"/>
    <property type="match status" value="1"/>
</dbReference>
<evidence type="ECO:0000256" key="8">
    <source>
        <dbReference type="ARBA" id="ARBA00023170"/>
    </source>
</evidence>
<keyword evidence="6 11" id="KW-0472">Membrane</keyword>
<evidence type="ECO:0000256" key="2">
    <source>
        <dbReference type="ARBA" id="ARBA00022475"/>
    </source>
</evidence>
<evidence type="ECO:0000313" key="13">
    <source>
        <dbReference type="Proteomes" id="UP000503349"/>
    </source>
</evidence>
<dbReference type="GO" id="GO:0006955">
    <property type="term" value="P:immune response"/>
    <property type="evidence" value="ECO:0007669"/>
    <property type="project" value="TreeGrafter"/>
</dbReference>
<evidence type="ECO:0000256" key="11">
    <source>
        <dbReference type="SAM" id="Phobius"/>
    </source>
</evidence>
<reference evidence="13" key="2">
    <citation type="submission" date="2019-02" db="EMBL/GenBank/DDBJ databases">
        <title>Opniocepnalus argus Var Kimnra genome.</title>
        <authorList>
            <person name="Zhou C."/>
            <person name="Xiao S."/>
        </authorList>
    </citation>
    <scope>NUCLEOTIDE SEQUENCE [LARGE SCALE GENOMIC DNA]</scope>
</reference>
<dbReference type="Proteomes" id="UP000503349">
    <property type="component" value="Chromosome 13"/>
</dbReference>
<dbReference type="GO" id="GO:0042130">
    <property type="term" value="P:negative regulation of T cell proliferation"/>
    <property type="evidence" value="ECO:0007669"/>
    <property type="project" value="TreeGrafter"/>
</dbReference>
<evidence type="ECO:0000256" key="6">
    <source>
        <dbReference type="ARBA" id="ARBA00023136"/>
    </source>
</evidence>
<feature type="transmembrane region" description="Helical" evidence="11">
    <location>
        <begin position="219"/>
        <end position="241"/>
    </location>
</feature>
<dbReference type="AlphaFoldDB" id="A0A6G1Q6I4"/>
<keyword evidence="7" id="KW-1015">Disulfide bond</keyword>
<dbReference type="GO" id="GO:0031295">
    <property type="term" value="P:T cell costimulation"/>
    <property type="evidence" value="ECO:0007669"/>
    <property type="project" value="TreeGrafter"/>
</dbReference>
<keyword evidence="5 11" id="KW-1133">Transmembrane helix</keyword>
<keyword evidence="10" id="KW-0393">Immunoglobulin domain</keyword>
<organism evidence="12 13">
    <name type="scientific">Channa argus</name>
    <name type="common">Northern snakehead</name>
    <name type="synonym">Ophicephalus argus</name>
    <dbReference type="NCBI Taxonomy" id="215402"/>
    <lineage>
        <taxon>Eukaryota</taxon>
        <taxon>Metazoa</taxon>
        <taxon>Chordata</taxon>
        <taxon>Craniata</taxon>
        <taxon>Vertebrata</taxon>
        <taxon>Euteleostomi</taxon>
        <taxon>Actinopterygii</taxon>
        <taxon>Neopterygii</taxon>
        <taxon>Teleostei</taxon>
        <taxon>Neoteleostei</taxon>
        <taxon>Acanthomorphata</taxon>
        <taxon>Anabantaria</taxon>
        <taxon>Anabantiformes</taxon>
        <taxon>Channoidei</taxon>
        <taxon>Channidae</taxon>
        <taxon>Channa</taxon>
    </lineage>
</organism>
<keyword evidence="13" id="KW-1185">Reference proteome</keyword>
<evidence type="ECO:0000313" key="12">
    <source>
        <dbReference type="EMBL" id="KAF3698039.1"/>
    </source>
</evidence>
<dbReference type="GO" id="GO:0007166">
    <property type="term" value="P:cell surface receptor signaling pathway"/>
    <property type="evidence" value="ECO:0007669"/>
    <property type="project" value="TreeGrafter"/>
</dbReference>
<evidence type="ECO:0000256" key="5">
    <source>
        <dbReference type="ARBA" id="ARBA00022989"/>
    </source>
</evidence>
<keyword evidence="2" id="KW-1003">Cell membrane</keyword>
<evidence type="ECO:0000256" key="4">
    <source>
        <dbReference type="ARBA" id="ARBA00022729"/>
    </source>
</evidence>
<evidence type="ECO:0008006" key="14">
    <source>
        <dbReference type="Google" id="ProtNLM"/>
    </source>
</evidence>
<keyword evidence="8" id="KW-0675">Receptor</keyword>
<evidence type="ECO:0000256" key="3">
    <source>
        <dbReference type="ARBA" id="ARBA00022692"/>
    </source>
</evidence>
<keyword evidence="3 11" id="KW-0812">Transmembrane</keyword>
<reference evidence="12 13" key="1">
    <citation type="submission" date="2019-02" db="EMBL/GenBank/DDBJ databases">
        <title>Opniocepnalus argus genome.</title>
        <authorList>
            <person name="Zhou C."/>
            <person name="Xiao S."/>
        </authorList>
    </citation>
    <scope>NUCLEOTIDE SEQUENCE [LARGE SCALE GENOMIC DNA]</scope>
    <source>
        <strain evidence="12">OARG1902GOOAL</strain>
        <tissue evidence="12">Muscle</tissue>
    </source>
</reference>
<evidence type="ECO:0000256" key="10">
    <source>
        <dbReference type="ARBA" id="ARBA00023319"/>
    </source>
</evidence>
<dbReference type="InterPro" id="IPR051713">
    <property type="entry name" value="T-cell_Activation_Regulation"/>
</dbReference>